<name>A0ACC0YNX3_9ROSI</name>
<accession>A0ACC0YNX3</accession>
<evidence type="ECO:0000313" key="2">
    <source>
        <dbReference type="Proteomes" id="UP001163603"/>
    </source>
</evidence>
<dbReference type="EMBL" id="CM047741">
    <property type="protein sequence ID" value="KAJ0039153.1"/>
    <property type="molecule type" value="Genomic_DNA"/>
</dbReference>
<organism evidence="1 2">
    <name type="scientific">Pistacia integerrima</name>
    <dbReference type="NCBI Taxonomy" id="434235"/>
    <lineage>
        <taxon>Eukaryota</taxon>
        <taxon>Viridiplantae</taxon>
        <taxon>Streptophyta</taxon>
        <taxon>Embryophyta</taxon>
        <taxon>Tracheophyta</taxon>
        <taxon>Spermatophyta</taxon>
        <taxon>Magnoliopsida</taxon>
        <taxon>eudicotyledons</taxon>
        <taxon>Gunneridae</taxon>
        <taxon>Pentapetalae</taxon>
        <taxon>rosids</taxon>
        <taxon>malvids</taxon>
        <taxon>Sapindales</taxon>
        <taxon>Anacardiaceae</taxon>
        <taxon>Pistacia</taxon>
    </lineage>
</organism>
<evidence type="ECO:0000313" key="1">
    <source>
        <dbReference type="EMBL" id="KAJ0039153.1"/>
    </source>
</evidence>
<protein>
    <submittedName>
        <fullName evidence="1">Uncharacterized protein</fullName>
    </submittedName>
</protein>
<comment type="caution">
    <text evidence="1">The sequence shown here is derived from an EMBL/GenBank/DDBJ whole genome shotgun (WGS) entry which is preliminary data.</text>
</comment>
<proteinExistence type="predicted"/>
<dbReference type="Proteomes" id="UP001163603">
    <property type="component" value="Chromosome 6"/>
</dbReference>
<gene>
    <name evidence="1" type="ORF">Pint_22435</name>
</gene>
<reference evidence="2" key="1">
    <citation type="journal article" date="2023" name="G3 (Bethesda)">
        <title>Genome assembly and association tests identify interacting loci associated with vigor, precocity, and sex in interspecific pistachio rootstocks.</title>
        <authorList>
            <person name="Palmer W."/>
            <person name="Jacygrad E."/>
            <person name="Sagayaradj S."/>
            <person name="Cavanaugh K."/>
            <person name="Han R."/>
            <person name="Bertier L."/>
            <person name="Beede B."/>
            <person name="Kafkas S."/>
            <person name="Golino D."/>
            <person name="Preece J."/>
            <person name="Michelmore R."/>
        </authorList>
    </citation>
    <scope>NUCLEOTIDE SEQUENCE [LARGE SCALE GENOMIC DNA]</scope>
</reference>
<sequence length="8" mass="915">MDSHLKNA</sequence>
<keyword evidence="2" id="KW-1185">Reference proteome</keyword>